<name>A0A1U7HWU8_9CHRO</name>
<protein>
    <submittedName>
        <fullName evidence="4">Porin</fullName>
    </submittedName>
</protein>
<comment type="similarity">
    <text evidence="1 2">Belongs to the OprB family.</text>
</comment>
<dbReference type="Pfam" id="PF00395">
    <property type="entry name" value="SLH"/>
    <property type="match status" value="1"/>
</dbReference>
<evidence type="ECO:0000259" key="3">
    <source>
        <dbReference type="PROSITE" id="PS51272"/>
    </source>
</evidence>
<feature type="domain" description="SLH" evidence="3">
    <location>
        <begin position="74"/>
        <end position="138"/>
    </location>
</feature>
<dbReference type="NCBIfam" id="NF033921">
    <property type="entry name" value="por_somb"/>
    <property type="match status" value="1"/>
</dbReference>
<dbReference type="RefSeq" id="WP_073548546.1">
    <property type="nucleotide sequence ID" value="NZ_CAWMVK010000034.1"/>
</dbReference>
<dbReference type="GO" id="GO:0016020">
    <property type="term" value="C:membrane"/>
    <property type="evidence" value="ECO:0007669"/>
    <property type="project" value="InterPro"/>
</dbReference>
<dbReference type="Gene3D" id="2.40.160.180">
    <property type="entry name" value="Carbohydrate-selective porin OprB"/>
    <property type="match status" value="1"/>
</dbReference>
<keyword evidence="5" id="KW-1185">Reference proteome</keyword>
<evidence type="ECO:0000256" key="1">
    <source>
        <dbReference type="ARBA" id="ARBA00008769"/>
    </source>
</evidence>
<evidence type="ECO:0000313" key="5">
    <source>
        <dbReference type="Proteomes" id="UP000185984"/>
    </source>
</evidence>
<dbReference type="PROSITE" id="PS51272">
    <property type="entry name" value="SLH"/>
    <property type="match status" value="1"/>
</dbReference>
<dbReference type="AlphaFoldDB" id="A0A1U7HWU8"/>
<organism evidence="4 5">
    <name type="scientific">Chroogloeocystis siderophila 5.2 s.c.1</name>
    <dbReference type="NCBI Taxonomy" id="247279"/>
    <lineage>
        <taxon>Bacteria</taxon>
        <taxon>Bacillati</taxon>
        <taxon>Cyanobacteriota</taxon>
        <taxon>Cyanophyceae</taxon>
        <taxon>Oscillatoriophycideae</taxon>
        <taxon>Chroococcales</taxon>
        <taxon>Chroococcaceae</taxon>
        <taxon>Chroogloeocystis</taxon>
    </lineage>
</organism>
<evidence type="ECO:0000313" key="4">
    <source>
        <dbReference type="EMBL" id="OKH28087.1"/>
    </source>
</evidence>
<dbReference type="GO" id="GO:0015288">
    <property type="term" value="F:porin activity"/>
    <property type="evidence" value="ECO:0007669"/>
    <property type="project" value="InterPro"/>
</dbReference>
<dbReference type="InterPro" id="IPR047684">
    <property type="entry name" value="Por_som-like"/>
</dbReference>
<comment type="caution">
    <text evidence="4">The sequence shown here is derived from an EMBL/GenBank/DDBJ whole genome shotgun (WGS) entry which is preliminary data.</text>
</comment>
<accession>A0A1U7HWU8</accession>
<dbReference type="GO" id="GO:0008643">
    <property type="term" value="P:carbohydrate transport"/>
    <property type="evidence" value="ECO:0007669"/>
    <property type="project" value="InterPro"/>
</dbReference>
<dbReference type="Pfam" id="PF04966">
    <property type="entry name" value="OprB"/>
    <property type="match status" value="1"/>
</dbReference>
<dbReference type="OrthoDB" id="541604at2"/>
<evidence type="ECO:0000256" key="2">
    <source>
        <dbReference type="RuleBase" id="RU363072"/>
    </source>
</evidence>
<dbReference type="InterPro" id="IPR007049">
    <property type="entry name" value="Carb-sel_porin_OprB"/>
</dbReference>
<dbReference type="Proteomes" id="UP000185984">
    <property type="component" value="Unassembled WGS sequence"/>
</dbReference>
<proteinExistence type="inferred from homology"/>
<reference evidence="4 5" key="1">
    <citation type="submission" date="2016-11" db="EMBL/GenBank/DDBJ databases">
        <title>Draft Genome Sequences of Nine Cyanobacterial Strains from Diverse Habitats.</title>
        <authorList>
            <person name="Zhu T."/>
            <person name="Hou S."/>
            <person name="Lu X."/>
            <person name="Hess W.R."/>
        </authorList>
    </citation>
    <scope>NUCLEOTIDE SEQUENCE [LARGE SCALE GENOMIC DNA]</scope>
    <source>
        <strain evidence="4 5">5.2 s.c.1</strain>
    </source>
</reference>
<dbReference type="InterPro" id="IPR038673">
    <property type="entry name" value="OprB_sf"/>
</dbReference>
<dbReference type="STRING" id="247279.NIES1031_05810"/>
<gene>
    <name evidence="4" type="ORF">NIES1031_05810</name>
</gene>
<dbReference type="PANTHER" id="PTHR43308">
    <property type="entry name" value="OUTER MEMBRANE PROTEIN ALPHA-RELATED"/>
    <property type="match status" value="1"/>
</dbReference>
<dbReference type="EMBL" id="MRCC01000004">
    <property type="protein sequence ID" value="OKH28087.1"/>
    <property type="molecule type" value="Genomic_DNA"/>
</dbReference>
<dbReference type="PANTHER" id="PTHR43308:SF1">
    <property type="entry name" value="OUTER MEMBRANE PROTEIN ALPHA"/>
    <property type="match status" value="1"/>
</dbReference>
<dbReference type="InterPro" id="IPR051465">
    <property type="entry name" value="Cell_Envelope_Struct_Comp"/>
</dbReference>
<sequence length="597" mass="64613">MTNVATICKGSLIAAATFWCLLVETTFLSSSKVWGSPTQAIATKTYQNTTDTTSITEVTNFVTTNNDSMAQVTSVSQLSDVQPTDWAFQALQSLVERYGCIVGYPDSTYRGNRALTRYEFAAGLNACLDRVNELIAAATANQVTREDVEALQRLETEFAAELATLRGRVDTLEAQVAELAANQFSTTTKLTGNVFVNLTGAFADGTILAEGETAFRTQPRTATPLLRQIDEDPHITLSNLVWLNFNTSFTSRDSLVVQLGAGNGNSPANQFVSAGLYNTWGVPFTDQTTAPGGTEGANDVVVRELFYSFPVTDNLQAIVGSRINWYRYFDTNRFTFFLTGAGSFNSSGSTLLNTIDRGSGLALLWQINDQFRLNVAYLGENSEFLPSGVFNSSSNPSQGLFNPTNTITAELTFSPSDRFNLRLLYNRSNTRAIGGQIGGAIGEPIYGFADDGFDGPVDNATADVVSVNFDWLIADGFGIFGRYGYGSTNLFPLTPGLPDGEVNAQSLQLGVAFPDLIKEGALLTLSYLLPFSILDGRNFLASGGGDGGVQYEFEATYFYPLTNNIALVPAFYVIGNPNNFSNNPTVYVGNLRAQFSF</sequence>
<dbReference type="InterPro" id="IPR001119">
    <property type="entry name" value="SLH_dom"/>
</dbReference>